<protein>
    <submittedName>
        <fullName evidence="1">Uncharacterized protein</fullName>
    </submittedName>
</protein>
<evidence type="ECO:0000313" key="2">
    <source>
        <dbReference type="Proteomes" id="UP000729402"/>
    </source>
</evidence>
<proteinExistence type="predicted"/>
<reference evidence="1" key="2">
    <citation type="submission" date="2021-02" db="EMBL/GenBank/DDBJ databases">
        <authorList>
            <person name="Kimball J.A."/>
            <person name="Haas M.W."/>
            <person name="Macchietto M."/>
            <person name="Kono T."/>
            <person name="Duquette J."/>
            <person name="Shao M."/>
        </authorList>
    </citation>
    <scope>NUCLEOTIDE SEQUENCE</scope>
    <source>
        <tissue evidence="1">Fresh leaf tissue</tissue>
    </source>
</reference>
<dbReference type="EMBL" id="JAAALK010000079">
    <property type="protein sequence ID" value="KAG8096156.1"/>
    <property type="molecule type" value="Genomic_DNA"/>
</dbReference>
<dbReference type="Proteomes" id="UP000729402">
    <property type="component" value="Unassembled WGS sequence"/>
</dbReference>
<reference evidence="1" key="1">
    <citation type="journal article" date="2021" name="bioRxiv">
        <title>Whole Genome Assembly and Annotation of Northern Wild Rice, Zizania palustris L., Supports a Whole Genome Duplication in the Zizania Genus.</title>
        <authorList>
            <person name="Haas M."/>
            <person name="Kono T."/>
            <person name="Macchietto M."/>
            <person name="Millas R."/>
            <person name="McGilp L."/>
            <person name="Shao M."/>
            <person name="Duquette J."/>
            <person name="Hirsch C.N."/>
            <person name="Kimball J."/>
        </authorList>
    </citation>
    <scope>NUCLEOTIDE SEQUENCE</scope>
    <source>
        <tissue evidence="1">Fresh leaf tissue</tissue>
    </source>
</reference>
<organism evidence="1 2">
    <name type="scientific">Zizania palustris</name>
    <name type="common">Northern wild rice</name>
    <dbReference type="NCBI Taxonomy" id="103762"/>
    <lineage>
        <taxon>Eukaryota</taxon>
        <taxon>Viridiplantae</taxon>
        <taxon>Streptophyta</taxon>
        <taxon>Embryophyta</taxon>
        <taxon>Tracheophyta</taxon>
        <taxon>Spermatophyta</taxon>
        <taxon>Magnoliopsida</taxon>
        <taxon>Liliopsida</taxon>
        <taxon>Poales</taxon>
        <taxon>Poaceae</taxon>
        <taxon>BOP clade</taxon>
        <taxon>Oryzoideae</taxon>
        <taxon>Oryzeae</taxon>
        <taxon>Zizaniinae</taxon>
        <taxon>Zizania</taxon>
    </lineage>
</organism>
<keyword evidence="2" id="KW-1185">Reference proteome</keyword>
<gene>
    <name evidence="1" type="ORF">GUJ93_ZPchr0013g35984</name>
</gene>
<name>A0A8J5WVC1_ZIZPA</name>
<sequence>MPPPPSQAMRAAPAAPCSIPCAAVAAGHVRRPHSPRAAAAASCNSPRTAVAAAGPVHRPRMCSLRMSHSGDKGIFVFAQAHDPENGTVEIRTELRWHISK</sequence>
<comment type="caution">
    <text evidence="1">The sequence shown here is derived from an EMBL/GenBank/DDBJ whole genome shotgun (WGS) entry which is preliminary data.</text>
</comment>
<accession>A0A8J5WVC1</accession>
<dbReference type="AlphaFoldDB" id="A0A8J5WVC1"/>
<evidence type="ECO:0000313" key="1">
    <source>
        <dbReference type="EMBL" id="KAG8096156.1"/>
    </source>
</evidence>